<dbReference type="AlphaFoldDB" id="A0A7X8TRZ3"/>
<dbReference type="PROSITE" id="PS51123">
    <property type="entry name" value="OMPA_2"/>
    <property type="match status" value="1"/>
</dbReference>
<feature type="domain" description="OmpA-like" evidence="7">
    <location>
        <begin position="103"/>
        <end position="213"/>
    </location>
</feature>
<dbReference type="InterPro" id="IPR006665">
    <property type="entry name" value="OmpA-like"/>
</dbReference>
<comment type="caution">
    <text evidence="8">The sequence shown here is derived from an EMBL/GenBank/DDBJ whole genome shotgun (WGS) entry which is preliminary data.</text>
</comment>
<evidence type="ECO:0000313" key="9">
    <source>
        <dbReference type="Proteomes" id="UP000535589"/>
    </source>
</evidence>
<reference evidence="8 9" key="1">
    <citation type="submission" date="2020-04" db="EMBL/GenBank/DDBJ databases">
        <title>Vibrio sp. SM6, a novel species isolated from seawater.</title>
        <authorList>
            <person name="Wang X."/>
        </authorList>
    </citation>
    <scope>NUCLEOTIDE SEQUENCE [LARGE SCALE GENOMIC DNA]</scope>
    <source>
        <strain evidence="8 9">SM6</strain>
    </source>
</reference>
<dbReference type="InterPro" id="IPR036737">
    <property type="entry name" value="OmpA-like_sf"/>
</dbReference>
<evidence type="ECO:0000256" key="5">
    <source>
        <dbReference type="SAM" id="MobiDB-lite"/>
    </source>
</evidence>
<evidence type="ECO:0000256" key="3">
    <source>
        <dbReference type="ARBA" id="ARBA00023237"/>
    </source>
</evidence>
<dbReference type="Proteomes" id="UP000535589">
    <property type="component" value="Unassembled WGS sequence"/>
</dbReference>
<organism evidence="8 9">
    <name type="scientific">Vibrio agarilyticus</name>
    <dbReference type="NCBI Taxonomy" id="2726741"/>
    <lineage>
        <taxon>Bacteria</taxon>
        <taxon>Pseudomonadati</taxon>
        <taxon>Pseudomonadota</taxon>
        <taxon>Gammaproteobacteria</taxon>
        <taxon>Vibrionales</taxon>
        <taxon>Vibrionaceae</taxon>
        <taxon>Vibrio</taxon>
    </lineage>
</organism>
<evidence type="ECO:0000256" key="4">
    <source>
        <dbReference type="PROSITE-ProRule" id="PRU00473"/>
    </source>
</evidence>
<gene>
    <name evidence="8" type="ORF">HGP28_12900</name>
</gene>
<feature type="region of interest" description="Disordered" evidence="5">
    <location>
        <begin position="194"/>
        <end position="213"/>
    </location>
</feature>
<dbReference type="Pfam" id="PF00691">
    <property type="entry name" value="OmpA"/>
    <property type="match status" value="1"/>
</dbReference>
<evidence type="ECO:0000256" key="1">
    <source>
        <dbReference type="ARBA" id="ARBA00004442"/>
    </source>
</evidence>
<accession>A0A7X8TRZ3</accession>
<feature type="compositionally biased region" description="Basic and acidic residues" evidence="5">
    <location>
        <begin position="200"/>
        <end position="213"/>
    </location>
</feature>
<keyword evidence="6" id="KW-0732">Signal</keyword>
<name>A0A7X8TRZ3_9VIBR</name>
<dbReference type="PRINTS" id="PR01021">
    <property type="entry name" value="OMPADOMAIN"/>
</dbReference>
<dbReference type="Gene3D" id="3.30.1330.60">
    <property type="entry name" value="OmpA-like domain"/>
    <property type="match status" value="1"/>
</dbReference>
<dbReference type="EMBL" id="JABAIK010000012">
    <property type="protein sequence ID" value="NLS13790.1"/>
    <property type="molecule type" value="Genomic_DNA"/>
</dbReference>
<dbReference type="PANTHER" id="PTHR30329">
    <property type="entry name" value="STATOR ELEMENT OF FLAGELLAR MOTOR COMPLEX"/>
    <property type="match status" value="1"/>
</dbReference>
<dbReference type="PANTHER" id="PTHR30329:SF21">
    <property type="entry name" value="LIPOPROTEIN YIAD-RELATED"/>
    <property type="match status" value="1"/>
</dbReference>
<evidence type="ECO:0000256" key="2">
    <source>
        <dbReference type="ARBA" id="ARBA00023136"/>
    </source>
</evidence>
<evidence type="ECO:0000256" key="6">
    <source>
        <dbReference type="SAM" id="SignalP"/>
    </source>
</evidence>
<feature type="chain" id="PRO_5031079057" evidence="6">
    <location>
        <begin position="24"/>
        <end position="213"/>
    </location>
</feature>
<comment type="subcellular location">
    <subcellularLocation>
        <location evidence="1">Cell outer membrane</location>
    </subcellularLocation>
</comment>
<dbReference type="RefSeq" id="WP_168836886.1">
    <property type="nucleotide sequence ID" value="NZ_JABAIK010000012.1"/>
</dbReference>
<proteinExistence type="predicted"/>
<dbReference type="InterPro" id="IPR006664">
    <property type="entry name" value="OMP_bac"/>
</dbReference>
<keyword evidence="9" id="KW-1185">Reference proteome</keyword>
<keyword evidence="3" id="KW-0998">Cell outer membrane</keyword>
<evidence type="ECO:0000259" key="7">
    <source>
        <dbReference type="PROSITE" id="PS51123"/>
    </source>
</evidence>
<dbReference type="InterPro" id="IPR050330">
    <property type="entry name" value="Bact_OuterMem_StrucFunc"/>
</dbReference>
<evidence type="ECO:0000313" key="8">
    <source>
        <dbReference type="EMBL" id="NLS13790.1"/>
    </source>
</evidence>
<dbReference type="CDD" id="cd07185">
    <property type="entry name" value="OmpA_C-like"/>
    <property type="match status" value="1"/>
</dbReference>
<sequence length="213" mass="23289">MMKINFKSRITVSALLLSGLSFATSASVDVKVFEQLCRINASGVQSSLTINQPISFIPNDGNKLLTQTDEPMLTVDSIVEHIASQFNLSRDCAEFLVVSGQVEHLNQGDLLARVYFDFDATRLTPVSKQILDRMAELAAQSNALYKATGHTDDTGSHNYNLALGIKRAQAVEQYLKSKHVAQVVVESGGETAPIASNNTKEGRAQNRRVDISY</sequence>
<keyword evidence="2 4" id="KW-0472">Membrane</keyword>
<dbReference type="SUPFAM" id="SSF103088">
    <property type="entry name" value="OmpA-like"/>
    <property type="match status" value="1"/>
</dbReference>
<dbReference type="GO" id="GO:0009279">
    <property type="term" value="C:cell outer membrane"/>
    <property type="evidence" value="ECO:0007669"/>
    <property type="project" value="UniProtKB-SubCell"/>
</dbReference>
<protein>
    <submittedName>
        <fullName evidence="8">OmpA family protein</fullName>
    </submittedName>
</protein>
<feature type="signal peptide" evidence="6">
    <location>
        <begin position="1"/>
        <end position="23"/>
    </location>
</feature>